<evidence type="ECO:0000313" key="2">
    <source>
        <dbReference type="EMBL" id="MEE9655211.1"/>
    </source>
</evidence>
<sequence>MKKTVKTIIILSTFLSTYSYGYECNGRHYCSEMASCEEAQWVLNNCPDPRMDGDHDGIPCEQQHCGGYHHSEIGNQNPAMRIFNNKPNTFNYLASVQIPTPTNNNQ</sequence>
<evidence type="ECO:0000259" key="1">
    <source>
        <dbReference type="SMART" id="SM00894"/>
    </source>
</evidence>
<evidence type="ECO:0000313" key="3">
    <source>
        <dbReference type="Proteomes" id="UP001331691"/>
    </source>
</evidence>
<keyword evidence="3" id="KW-1185">Reference proteome</keyword>
<dbReference type="RefSeq" id="WP_331388411.1">
    <property type="nucleotide sequence ID" value="NZ_JAZKKV010000001.1"/>
</dbReference>
<reference evidence="2 3" key="1">
    <citation type="submission" date="2023-10" db="EMBL/GenBank/DDBJ databases">
        <title>Wastewater isolates of ESBL- and carbapenemase-producing Gram-negative bacteria from New Zealand.</title>
        <authorList>
            <person name="Straub C."/>
            <person name="Weaver L."/>
            <person name="Cornelius A."/>
            <person name="Mcgill E."/>
            <person name="Dyet K."/>
            <person name="White L."/>
            <person name="Pattis I."/>
        </authorList>
    </citation>
    <scope>NUCLEOTIDE SEQUENCE [LARGE SCALE GENOMIC DNA]</scope>
    <source>
        <strain evidence="2 3">ESBL09</strain>
    </source>
</reference>
<dbReference type="Pfam" id="PF05901">
    <property type="entry name" value="Excalibur"/>
    <property type="match status" value="1"/>
</dbReference>
<dbReference type="Proteomes" id="UP001331691">
    <property type="component" value="Unassembled WGS sequence"/>
</dbReference>
<protein>
    <submittedName>
        <fullName evidence="2">Excalibur calcium-binding domain-containing protein</fullName>
    </submittedName>
</protein>
<accession>A0AB35X8V5</accession>
<name>A0AB35X8V5_9ENTR</name>
<organism evidence="2 3">
    <name type="scientific">Kluyvera ascorbata</name>
    <dbReference type="NCBI Taxonomy" id="51288"/>
    <lineage>
        <taxon>Bacteria</taxon>
        <taxon>Pseudomonadati</taxon>
        <taxon>Pseudomonadota</taxon>
        <taxon>Gammaproteobacteria</taxon>
        <taxon>Enterobacterales</taxon>
        <taxon>Enterobacteriaceae</taxon>
        <taxon>Kluyvera</taxon>
    </lineage>
</organism>
<proteinExistence type="predicted"/>
<dbReference type="InterPro" id="IPR008613">
    <property type="entry name" value="Excalibur_Ca-bd_domain"/>
</dbReference>
<dbReference type="AlphaFoldDB" id="A0AB35X8V5"/>
<feature type="domain" description="Excalibur calcium-binding" evidence="1">
    <location>
        <begin position="26"/>
        <end position="61"/>
    </location>
</feature>
<gene>
    <name evidence="2" type="ORF">V4836_13830</name>
</gene>
<dbReference type="SMART" id="SM00894">
    <property type="entry name" value="Excalibur"/>
    <property type="match status" value="1"/>
</dbReference>
<dbReference type="EMBL" id="JAZKKV010000001">
    <property type="protein sequence ID" value="MEE9655211.1"/>
    <property type="molecule type" value="Genomic_DNA"/>
</dbReference>
<comment type="caution">
    <text evidence="2">The sequence shown here is derived from an EMBL/GenBank/DDBJ whole genome shotgun (WGS) entry which is preliminary data.</text>
</comment>